<dbReference type="EMBL" id="JN638751">
    <property type="protein sequence ID" value="AEO93718.1"/>
    <property type="molecule type" value="Genomic_DNA"/>
</dbReference>
<dbReference type="KEGG" id="vg:18563674"/>
<dbReference type="Proteomes" id="UP000009273">
    <property type="component" value="Segment"/>
</dbReference>
<organism evidence="1 2">
    <name type="scientific">Bacillus phage G</name>
    <dbReference type="NCBI Taxonomy" id="2884420"/>
    <lineage>
        <taxon>Viruses</taxon>
        <taxon>Duplodnaviria</taxon>
        <taxon>Heunggongvirae</taxon>
        <taxon>Uroviricota</taxon>
        <taxon>Caudoviricetes</taxon>
        <taxon>Donellivirus</taxon>
        <taxon>Donellivirus gee</taxon>
    </lineage>
</organism>
<dbReference type="RefSeq" id="YP_009015763.1">
    <property type="nucleotide sequence ID" value="NC_023719.1"/>
</dbReference>
<protein>
    <submittedName>
        <fullName evidence="1">Gp460</fullName>
    </submittedName>
</protein>
<dbReference type="GeneID" id="18563674"/>
<accession>G3MAK1</accession>
<sequence length="201" mass="23892">MFDFNGIKIKTNSNREKKLQDILDNSDHIKIINEKINSYTDYGSREYNVMAYKGSFSIWFSLHIDSENRLTDVIADLSHNAPVTSLNFIAERLYLSYNKDFKEKLDIIRCKDKRCPICNSKMNIATYFEFNDELACNNRCFYTLLSKTHLTNFTCKIFNDKKSDKSLSLTLKERIEMIDEIYNKILYWKEEDRYLMKIMKG</sequence>
<evidence type="ECO:0000313" key="2">
    <source>
        <dbReference type="Proteomes" id="UP000009273"/>
    </source>
</evidence>
<evidence type="ECO:0000313" key="1">
    <source>
        <dbReference type="EMBL" id="AEO93718.1"/>
    </source>
</evidence>
<gene>
    <name evidence="1" type="primary">460</name>
    <name evidence="1" type="ORF">G_460</name>
</gene>
<reference evidence="1 2" key="1">
    <citation type="submission" date="2011-09" db="EMBL/GenBank/DDBJ databases">
        <authorList>
            <person name="Pope W.H."/>
            <person name="Pedulla M.L."/>
            <person name="Ford M.E."/>
            <person name="Peebles C.L."/>
            <person name="Hatfull G.H."/>
            <person name="Hendrix R.W."/>
        </authorList>
    </citation>
    <scope>NUCLEOTIDE SEQUENCE [LARGE SCALE GENOMIC DNA]</scope>
    <source>
        <strain evidence="1">G</strain>
    </source>
</reference>
<keyword evidence="2" id="KW-1185">Reference proteome</keyword>
<proteinExistence type="predicted"/>
<name>G3MAK1_9CAUD</name>